<dbReference type="Gene3D" id="1.10.1760.20">
    <property type="match status" value="1"/>
</dbReference>
<dbReference type="Proteomes" id="UP001595916">
    <property type="component" value="Unassembled WGS sequence"/>
</dbReference>
<feature type="transmembrane region" description="Helical" evidence="3">
    <location>
        <begin position="75"/>
        <end position="98"/>
    </location>
</feature>
<reference evidence="5" key="1">
    <citation type="journal article" date="2019" name="Int. J. Syst. Evol. Microbiol.">
        <title>The Global Catalogue of Microorganisms (GCM) 10K type strain sequencing project: providing services to taxonomists for standard genome sequencing and annotation.</title>
        <authorList>
            <consortium name="The Broad Institute Genomics Platform"/>
            <consortium name="The Broad Institute Genome Sequencing Center for Infectious Disease"/>
            <person name="Wu L."/>
            <person name="Ma J."/>
        </authorList>
    </citation>
    <scope>NUCLEOTIDE SEQUENCE [LARGE SCALE GENOMIC DNA]</scope>
    <source>
        <strain evidence="5">CCUG 46385</strain>
    </source>
</reference>
<feature type="transmembrane region" description="Helical" evidence="3">
    <location>
        <begin position="104"/>
        <end position="128"/>
    </location>
</feature>
<proteinExistence type="predicted"/>
<comment type="caution">
    <text evidence="4">The sequence shown here is derived from an EMBL/GenBank/DDBJ whole genome shotgun (WGS) entry which is preliminary data.</text>
</comment>
<organism evidence="4 5">
    <name type="scientific">Filifactor villosus</name>
    <dbReference type="NCBI Taxonomy" id="29374"/>
    <lineage>
        <taxon>Bacteria</taxon>
        <taxon>Bacillati</taxon>
        <taxon>Bacillota</taxon>
        <taxon>Clostridia</taxon>
        <taxon>Peptostreptococcales</taxon>
        <taxon>Filifactoraceae</taxon>
        <taxon>Filifactor</taxon>
    </lineage>
</organism>
<keyword evidence="1 3" id="KW-0812">Transmembrane</keyword>
<dbReference type="PANTHER" id="PTHR37815:SF3">
    <property type="entry name" value="UPF0397 PROTEIN SPR0429"/>
    <property type="match status" value="1"/>
</dbReference>
<evidence type="ECO:0000256" key="2">
    <source>
        <dbReference type="ARBA" id="ARBA00022989"/>
    </source>
</evidence>
<evidence type="ECO:0000256" key="3">
    <source>
        <dbReference type="SAM" id="Phobius"/>
    </source>
</evidence>
<gene>
    <name evidence="4" type="ORF">ACFO4R_05545</name>
</gene>
<sequence>MKKQKQDVRDLVLSALLIALVTVSTMSIQIPVPMTSGYIHLGDSMIFLVAIFFGRKKGLITAGVGSMLADIFSGYAHWAPFTLIIKACMGYVAGSIAFRKEEGGAFFSIRLFTALIAGSLVMVGGYFVGGSILKSSMIVALQSVPENMIQAGLGAGIFLVVGKAFDKLSLQRYFEKRA</sequence>
<evidence type="ECO:0000256" key="1">
    <source>
        <dbReference type="ARBA" id="ARBA00022692"/>
    </source>
</evidence>
<keyword evidence="2 3" id="KW-1133">Transmembrane helix</keyword>
<name>A0ABV9QK32_9FIRM</name>
<dbReference type="PANTHER" id="PTHR37815">
    <property type="entry name" value="UPF0397 PROTEIN BC_2624-RELATED"/>
    <property type="match status" value="1"/>
</dbReference>
<evidence type="ECO:0000313" key="4">
    <source>
        <dbReference type="EMBL" id="MFC4804544.1"/>
    </source>
</evidence>
<protein>
    <submittedName>
        <fullName evidence="4">ECF transporter S component</fullName>
    </submittedName>
</protein>
<evidence type="ECO:0000313" key="5">
    <source>
        <dbReference type="Proteomes" id="UP001595916"/>
    </source>
</evidence>
<dbReference type="EMBL" id="JBHSHL010000019">
    <property type="protein sequence ID" value="MFC4804544.1"/>
    <property type="molecule type" value="Genomic_DNA"/>
</dbReference>
<dbReference type="RefSeq" id="WP_379788054.1">
    <property type="nucleotide sequence ID" value="NZ_JBHSHL010000019.1"/>
</dbReference>
<dbReference type="InterPro" id="IPR009825">
    <property type="entry name" value="ECF_substrate-spec-like"/>
</dbReference>
<keyword evidence="5" id="KW-1185">Reference proteome</keyword>
<keyword evidence="3" id="KW-0472">Membrane</keyword>
<accession>A0ABV9QK32</accession>
<dbReference type="Pfam" id="PF07155">
    <property type="entry name" value="ECF-ribofla_trS"/>
    <property type="match status" value="1"/>
</dbReference>